<dbReference type="FunFam" id="1.10.510.10:FF:000624">
    <property type="entry name" value="Mitogen-activated protein kinase"/>
    <property type="match status" value="1"/>
</dbReference>
<dbReference type="PANTHER" id="PTHR24056:SF189">
    <property type="entry name" value="PROTEIN KINASE DOMAIN-CONTAINING PROTEIN"/>
    <property type="match status" value="1"/>
</dbReference>
<dbReference type="PROSITE" id="PS50011">
    <property type="entry name" value="PROTEIN_KINASE_DOM"/>
    <property type="match status" value="1"/>
</dbReference>
<dbReference type="EC" id="2.7.11.24" evidence="3"/>
<dbReference type="GeneTree" id="ENSGT00940000157640"/>
<dbReference type="InterPro" id="IPR050108">
    <property type="entry name" value="CDK"/>
</dbReference>
<evidence type="ECO:0000256" key="9">
    <source>
        <dbReference type="ARBA" id="ARBA00047592"/>
    </source>
</evidence>
<evidence type="ECO:0000256" key="7">
    <source>
        <dbReference type="ARBA" id="ARBA00022777"/>
    </source>
</evidence>
<dbReference type="GO" id="GO:0005524">
    <property type="term" value="F:ATP binding"/>
    <property type="evidence" value="ECO:0007669"/>
    <property type="project" value="UniProtKB-UniRule"/>
</dbReference>
<dbReference type="GO" id="GO:0005634">
    <property type="term" value="C:nucleus"/>
    <property type="evidence" value="ECO:0007669"/>
    <property type="project" value="TreeGrafter"/>
</dbReference>
<dbReference type="SUPFAM" id="SSF56112">
    <property type="entry name" value="Protein kinase-like (PK-like)"/>
    <property type="match status" value="1"/>
</dbReference>
<evidence type="ECO:0000313" key="17">
    <source>
        <dbReference type="Proteomes" id="UP000694388"/>
    </source>
</evidence>
<proteinExistence type="inferred from homology"/>
<sequence>MAVRSSRMVEPADRQPDAGAEERRTRVQRTQSGLDHRPWPETQVKRVHSENDAGFFGKICHGARELSKPMHHNSPGSPTSPKFGKTESYEKLEKLGEGSYATVYKGKSRLNGKLVALKVIRLQVEEGTPFTAIREASLLKGLKHANMCYVLFKPGLYIWLFLFQLLRALAFIHEQRILHRDLKPQNLLIGDNGQLKLLADFGLARSKSVPSHTYSNEVVTLWYRPPDVLFGSTDYSTCLDMWGVGCIFVEMIQGSPAFPGIKDVQDQLERIWMVLGTPTEESWPGVTSLPNFKSALYSTNCCFTLNPRLLLTPHMEQLVSGLLQACPKQRLSARLALSHVYFGDLPPSLWKLSDSQLILFSVPEVELHPESMPSGEARSNGCTGGEQP</sequence>
<dbReference type="GO" id="GO:0005829">
    <property type="term" value="C:cytosol"/>
    <property type="evidence" value="ECO:0007669"/>
    <property type="project" value="TreeGrafter"/>
</dbReference>
<keyword evidence="7" id="KW-0418">Kinase</keyword>
<keyword evidence="5" id="KW-0808">Transferase</keyword>
<reference evidence="16" key="2">
    <citation type="submission" date="2025-09" db="UniProtKB">
        <authorList>
            <consortium name="Ensembl"/>
        </authorList>
    </citation>
    <scope>IDENTIFICATION</scope>
</reference>
<evidence type="ECO:0000259" key="15">
    <source>
        <dbReference type="PROSITE" id="PS50011"/>
    </source>
</evidence>
<dbReference type="Gene3D" id="3.30.200.20">
    <property type="entry name" value="Phosphorylase Kinase, domain 1"/>
    <property type="match status" value="1"/>
</dbReference>
<comment type="similarity">
    <text evidence="1">Belongs to the protein kinase superfamily. CMGC Ser/Thr protein kinase family. CDC2/CDKX subfamily.</text>
</comment>
<dbReference type="PROSITE" id="PS00107">
    <property type="entry name" value="PROTEIN_KINASE_ATP"/>
    <property type="match status" value="1"/>
</dbReference>
<dbReference type="InterPro" id="IPR000719">
    <property type="entry name" value="Prot_kinase_dom"/>
</dbReference>
<keyword evidence="14" id="KW-0472">Membrane</keyword>
<name>A0A8C4Q4G7_EPTBU</name>
<evidence type="ECO:0000256" key="3">
    <source>
        <dbReference type="ARBA" id="ARBA00012411"/>
    </source>
</evidence>
<evidence type="ECO:0000313" key="16">
    <source>
        <dbReference type="Ensembl" id="ENSEBUP00000009889.1"/>
    </source>
</evidence>
<evidence type="ECO:0000256" key="13">
    <source>
        <dbReference type="SAM" id="MobiDB-lite"/>
    </source>
</evidence>
<dbReference type="Pfam" id="PF00069">
    <property type="entry name" value="Pkinase"/>
    <property type="match status" value="2"/>
</dbReference>
<keyword evidence="17" id="KW-1185">Reference proteome</keyword>
<evidence type="ECO:0000256" key="12">
    <source>
        <dbReference type="RuleBase" id="RU000304"/>
    </source>
</evidence>
<dbReference type="GO" id="GO:0030332">
    <property type="term" value="F:cyclin binding"/>
    <property type="evidence" value="ECO:0007669"/>
    <property type="project" value="TreeGrafter"/>
</dbReference>
<comment type="catalytic activity">
    <reaction evidence="9">
        <text>L-threonyl-[protein] + ATP = O-phospho-L-threonyl-[protein] + ADP + H(+)</text>
        <dbReference type="Rhea" id="RHEA:46608"/>
        <dbReference type="Rhea" id="RHEA-COMP:11060"/>
        <dbReference type="Rhea" id="RHEA-COMP:11605"/>
        <dbReference type="ChEBI" id="CHEBI:15378"/>
        <dbReference type="ChEBI" id="CHEBI:30013"/>
        <dbReference type="ChEBI" id="CHEBI:30616"/>
        <dbReference type="ChEBI" id="CHEBI:61977"/>
        <dbReference type="ChEBI" id="CHEBI:456216"/>
        <dbReference type="EC" id="2.7.11.24"/>
    </reaction>
</comment>
<comment type="similarity">
    <text evidence="2">Belongs to the protein kinase superfamily. CMGC Ser/Thr protein kinase family. MAP kinase subfamily.</text>
</comment>
<keyword evidence="14" id="KW-1133">Transmembrane helix</keyword>
<dbReference type="PANTHER" id="PTHR24056">
    <property type="entry name" value="CELL DIVISION PROTEIN KINASE"/>
    <property type="match status" value="1"/>
</dbReference>
<dbReference type="Gene3D" id="1.10.510.10">
    <property type="entry name" value="Transferase(Phosphotransferase) domain 1"/>
    <property type="match status" value="1"/>
</dbReference>
<dbReference type="SMART" id="SM00220">
    <property type="entry name" value="S_TKc"/>
    <property type="match status" value="1"/>
</dbReference>
<dbReference type="InterPro" id="IPR011009">
    <property type="entry name" value="Kinase-like_dom_sf"/>
</dbReference>
<evidence type="ECO:0000256" key="4">
    <source>
        <dbReference type="ARBA" id="ARBA00022527"/>
    </source>
</evidence>
<evidence type="ECO:0000256" key="11">
    <source>
        <dbReference type="PROSITE-ProRule" id="PRU10141"/>
    </source>
</evidence>
<evidence type="ECO:0000256" key="8">
    <source>
        <dbReference type="ARBA" id="ARBA00022840"/>
    </source>
</evidence>
<keyword evidence="8 11" id="KW-0067">ATP-binding</keyword>
<reference evidence="16" key="1">
    <citation type="submission" date="2025-08" db="UniProtKB">
        <authorList>
            <consortium name="Ensembl"/>
        </authorList>
    </citation>
    <scope>IDENTIFICATION</scope>
</reference>
<feature type="region of interest" description="Disordered" evidence="13">
    <location>
        <begin position="1"/>
        <end position="42"/>
    </location>
</feature>
<feature type="region of interest" description="Disordered" evidence="13">
    <location>
        <begin position="369"/>
        <end position="388"/>
    </location>
</feature>
<dbReference type="GO" id="GO:0004693">
    <property type="term" value="F:cyclin-dependent protein serine/threonine kinase activity"/>
    <property type="evidence" value="ECO:0007669"/>
    <property type="project" value="TreeGrafter"/>
</dbReference>
<evidence type="ECO:0000256" key="6">
    <source>
        <dbReference type="ARBA" id="ARBA00022741"/>
    </source>
</evidence>
<feature type="binding site" evidence="11">
    <location>
        <position position="118"/>
    </location>
    <ligand>
        <name>ATP</name>
        <dbReference type="ChEBI" id="CHEBI:30616"/>
    </ligand>
</feature>
<evidence type="ECO:0000256" key="5">
    <source>
        <dbReference type="ARBA" id="ARBA00022679"/>
    </source>
</evidence>
<dbReference type="PROSITE" id="PS00108">
    <property type="entry name" value="PROTEIN_KINASE_ST"/>
    <property type="match status" value="1"/>
</dbReference>
<organism evidence="16 17">
    <name type="scientific">Eptatretus burgeri</name>
    <name type="common">Inshore hagfish</name>
    <dbReference type="NCBI Taxonomy" id="7764"/>
    <lineage>
        <taxon>Eukaryota</taxon>
        <taxon>Metazoa</taxon>
        <taxon>Chordata</taxon>
        <taxon>Craniata</taxon>
        <taxon>Vertebrata</taxon>
        <taxon>Cyclostomata</taxon>
        <taxon>Myxini</taxon>
        <taxon>Myxiniformes</taxon>
        <taxon>Myxinidae</taxon>
        <taxon>Eptatretinae</taxon>
        <taxon>Eptatretus</taxon>
    </lineage>
</organism>
<protein>
    <recommendedName>
        <fullName evidence="3">mitogen-activated protein kinase</fullName>
        <ecNumber evidence="3">2.7.11.24</ecNumber>
    </recommendedName>
</protein>
<feature type="region of interest" description="Disordered" evidence="13">
    <location>
        <begin position="66"/>
        <end position="85"/>
    </location>
</feature>
<evidence type="ECO:0000256" key="14">
    <source>
        <dbReference type="SAM" id="Phobius"/>
    </source>
</evidence>
<evidence type="ECO:0000256" key="10">
    <source>
        <dbReference type="ARBA" id="ARBA00048312"/>
    </source>
</evidence>
<evidence type="ECO:0000256" key="2">
    <source>
        <dbReference type="ARBA" id="ARBA00008832"/>
    </source>
</evidence>
<dbReference type="Ensembl" id="ENSEBUT00000010420.1">
    <property type="protein sequence ID" value="ENSEBUP00000009889.1"/>
    <property type="gene ID" value="ENSEBUG00000006340.1"/>
</dbReference>
<keyword evidence="6 11" id="KW-0547">Nucleotide-binding</keyword>
<feature type="domain" description="Protein kinase" evidence="15">
    <location>
        <begin position="89"/>
        <end position="342"/>
    </location>
</feature>
<dbReference type="GO" id="GO:0004707">
    <property type="term" value="F:MAP kinase activity"/>
    <property type="evidence" value="ECO:0007669"/>
    <property type="project" value="UniProtKB-EC"/>
</dbReference>
<keyword evidence="4 12" id="KW-0723">Serine/threonine-protein kinase</keyword>
<keyword evidence="14" id="KW-0812">Transmembrane</keyword>
<evidence type="ECO:0000256" key="1">
    <source>
        <dbReference type="ARBA" id="ARBA00006485"/>
    </source>
</evidence>
<feature type="transmembrane region" description="Helical" evidence="14">
    <location>
        <begin position="156"/>
        <end position="173"/>
    </location>
</feature>
<dbReference type="InterPro" id="IPR008271">
    <property type="entry name" value="Ser/Thr_kinase_AS"/>
</dbReference>
<feature type="compositionally biased region" description="Basic and acidic residues" evidence="13">
    <location>
        <begin position="10"/>
        <end position="25"/>
    </location>
</feature>
<dbReference type="InterPro" id="IPR017441">
    <property type="entry name" value="Protein_kinase_ATP_BS"/>
</dbReference>
<dbReference type="AlphaFoldDB" id="A0A8C4Q4G7"/>
<accession>A0A8C4Q4G7</accession>
<dbReference type="Proteomes" id="UP000694388">
    <property type="component" value="Unplaced"/>
</dbReference>
<comment type="catalytic activity">
    <reaction evidence="10">
        <text>L-seryl-[protein] + ATP = O-phospho-L-seryl-[protein] + ADP + H(+)</text>
        <dbReference type="Rhea" id="RHEA:17989"/>
        <dbReference type="Rhea" id="RHEA-COMP:9863"/>
        <dbReference type="Rhea" id="RHEA-COMP:11604"/>
        <dbReference type="ChEBI" id="CHEBI:15378"/>
        <dbReference type="ChEBI" id="CHEBI:29999"/>
        <dbReference type="ChEBI" id="CHEBI:30616"/>
        <dbReference type="ChEBI" id="CHEBI:83421"/>
        <dbReference type="ChEBI" id="CHEBI:456216"/>
        <dbReference type="EC" id="2.7.11.24"/>
    </reaction>
</comment>
<dbReference type="OMA" id="MCDLLDS"/>